<evidence type="ECO:0000313" key="3">
    <source>
        <dbReference type="EMBL" id="MBB3972005.1"/>
    </source>
</evidence>
<evidence type="ECO:0000256" key="1">
    <source>
        <dbReference type="SAM" id="MobiDB-lite"/>
    </source>
</evidence>
<feature type="compositionally biased region" description="Basic and acidic residues" evidence="1">
    <location>
        <begin position="48"/>
        <end position="65"/>
    </location>
</feature>
<gene>
    <name evidence="3" type="ORF">GGR24_000638</name>
</gene>
<keyword evidence="4" id="KW-1185">Reference proteome</keyword>
<accession>A0A7W6GEA9</accession>
<proteinExistence type="predicted"/>
<dbReference type="RefSeq" id="WP_183393832.1">
    <property type="nucleotide sequence ID" value="NZ_JACIDR010000001.1"/>
</dbReference>
<organism evidence="3 4">
    <name type="scientific">Hansschlegelia beijingensis</name>
    <dbReference type="NCBI Taxonomy" id="1133344"/>
    <lineage>
        <taxon>Bacteria</taxon>
        <taxon>Pseudomonadati</taxon>
        <taxon>Pseudomonadota</taxon>
        <taxon>Alphaproteobacteria</taxon>
        <taxon>Hyphomicrobiales</taxon>
        <taxon>Methylopilaceae</taxon>
        <taxon>Hansschlegelia</taxon>
    </lineage>
</organism>
<name>A0A7W6GEA9_9HYPH</name>
<feature type="chain" id="PRO_5031045093" evidence="2">
    <location>
        <begin position="25"/>
        <end position="134"/>
    </location>
</feature>
<protein>
    <submittedName>
        <fullName evidence="3">Uncharacterized protein</fullName>
    </submittedName>
</protein>
<keyword evidence="2" id="KW-0732">Signal</keyword>
<dbReference type="AlphaFoldDB" id="A0A7W6GEA9"/>
<feature type="compositionally biased region" description="Basic and acidic residues" evidence="1">
    <location>
        <begin position="80"/>
        <end position="107"/>
    </location>
</feature>
<comment type="caution">
    <text evidence="3">The sequence shown here is derived from an EMBL/GenBank/DDBJ whole genome shotgun (WGS) entry which is preliminary data.</text>
</comment>
<evidence type="ECO:0000313" key="4">
    <source>
        <dbReference type="Proteomes" id="UP000528964"/>
    </source>
</evidence>
<dbReference type="Proteomes" id="UP000528964">
    <property type="component" value="Unassembled WGS sequence"/>
</dbReference>
<sequence length="134" mass="14917">MRPSFNLLLSFSLCALVLAPEVRAEYRPGTIISEPADQRGGAITRPAGKPDREWRRGRKTPELRRAPQRPIAGPAAPPRFDSRGRRLDVPGRPDTYDAIGRVRRDYPRPGVTIVPSGPTVRTDAATRINQFPPR</sequence>
<feature type="signal peptide" evidence="2">
    <location>
        <begin position="1"/>
        <end position="24"/>
    </location>
</feature>
<feature type="region of interest" description="Disordered" evidence="1">
    <location>
        <begin position="32"/>
        <end position="134"/>
    </location>
</feature>
<reference evidence="3 4" key="1">
    <citation type="submission" date="2020-08" db="EMBL/GenBank/DDBJ databases">
        <title>Genomic Encyclopedia of Type Strains, Phase IV (KMG-IV): sequencing the most valuable type-strain genomes for metagenomic binning, comparative biology and taxonomic classification.</title>
        <authorList>
            <person name="Goeker M."/>
        </authorList>
    </citation>
    <scope>NUCLEOTIDE SEQUENCE [LARGE SCALE GENOMIC DNA]</scope>
    <source>
        <strain evidence="3 4">DSM 25481</strain>
    </source>
</reference>
<evidence type="ECO:0000256" key="2">
    <source>
        <dbReference type="SAM" id="SignalP"/>
    </source>
</evidence>
<dbReference type="EMBL" id="JACIDR010000001">
    <property type="protein sequence ID" value="MBB3972005.1"/>
    <property type="molecule type" value="Genomic_DNA"/>
</dbReference>